<evidence type="ECO:0000313" key="3">
    <source>
        <dbReference type="Ensembl" id="ENSCINP00000035930.1"/>
    </source>
</evidence>
<dbReference type="EMBL" id="EAAA01000644">
    <property type="status" value="NOT_ANNOTATED_CDS"/>
    <property type="molecule type" value="Genomic_DNA"/>
</dbReference>
<reference evidence="3" key="4">
    <citation type="submission" date="2025-09" db="UniProtKB">
        <authorList>
            <consortium name="Ensembl"/>
        </authorList>
    </citation>
    <scope>IDENTIFICATION</scope>
</reference>
<dbReference type="PANTHER" id="PTHR46753:SF3">
    <property type="entry name" value="PDZ DOMAIN-CONTAINING PROTEIN"/>
    <property type="match status" value="1"/>
</dbReference>
<dbReference type="SUPFAM" id="SSF140741">
    <property type="entry name" value="RUN domain-like"/>
    <property type="match status" value="1"/>
</dbReference>
<sequence length="313" mass="35506">MSVTDPLLKSLKYLIEEFYSVDEKVTDESPYLEQFCITVEKCFTKGMKPGQWLIPKDNGDSYRRKRLWQILESFETNGPVPYSISTAVNAALSNKRVRGKEGRLRYLIRHCLAHSSLHVLVEFLMTRRKELRDIYMVGDKENILTMLNVFGGGSSIMIHEQLSEQLRSLLLTCSTSLSFHLDLTNSFFLDETWKLPQTKSAEFVPTNELGIEMIYVQGHGIISRIKAGSVAAETPSLGVGDLLVEMNGHLLFPAAAGGEKDAKCVWRECKSRSKPCMLTVVKPRSPVTGGIYPPLKAILTEYHEWMDIYYKTR</sequence>
<dbReference type="InterPro" id="IPR037213">
    <property type="entry name" value="Run_dom_sf"/>
</dbReference>
<dbReference type="OMA" id="CLKEGRQ"/>
<dbReference type="HOGENOM" id="CLU_034139_0_0_1"/>
<dbReference type="Ensembl" id="ENSCINT00000031622.1">
    <property type="protein sequence ID" value="ENSCINP00000035930.1"/>
    <property type="gene ID" value="ENSCING00000018532.1"/>
</dbReference>
<feature type="domain" description="PDZ" evidence="1">
    <location>
        <begin position="192"/>
        <end position="248"/>
    </location>
</feature>
<reference evidence="4" key="1">
    <citation type="journal article" date="2002" name="Science">
        <title>The draft genome of Ciona intestinalis: insights into chordate and vertebrate origins.</title>
        <authorList>
            <person name="Dehal P."/>
            <person name="Satou Y."/>
            <person name="Campbell R.K."/>
            <person name="Chapman J."/>
            <person name="Degnan B."/>
            <person name="De Tomaso A."/>
            <person name="Davidson B."/>
            <person name="Di Gregorio A."/>
            <person name="Gelpke M."/>
            <person name="Goodstein D.M."/>
            <person name="Harafuji N."/>
            <person name="Hastings K.E."/>
            <person name="Ho I."/>
            <person name="Hotta K."/>
            <person name="Huang W."/>
            <person name="Kawashima T."/>
            <person name="Lemaire P."/>
            <person name="Martinez D."/>
            <person name="Meinertzhagen I.A."/>
            <person name="Necula S."/>
            <person name="Nonaka M."/>
            <person name="Putnam N."/>
            <person name="Rash S."/>
            <person name="Saiga H."/>
            <person name="Satake M."/>
            <person name="Terry A."/>
            <person name="Yamada L."/>
            <person name="Wang H.G."/>
            <person name="Awazu S."/>
            <person name="Azumi K."/>
            <person name="Boore J."/>
            <person name="Branno M."/>
            <person name="Chin-Bow S."/>
            <person name="DeSantis R."/>
            <person name="Doyle S."/>
            <person name="Francino P."/>
            <person name="Keys D.N."/>
            <person name="Haga S."/>
            <person name="Hayashi H."/>
            <person name="Hino K."/>
            <person name="Imai K.S."/>
            <person name="Inaba K."/>
            <person name="Kano S."/>
            <person name="Kobayashi K."/>
            <person name="Kobayashi M."/>
            <person name="Lee B.I."/>
            <person name="Makabe K.W."/>
            <person name="Manohar C."/>
            <person name="Matassi G."/>
            <person name="Medina M."/>
            <person name="Mochizuki Y."/>
            <person name="Mount S."/>
            <person name="Morishita T."/>
            <person name="Miura S."/>
            <person name="Nakayama A."/>
            <person name="Nishizaka S."/>
            <person name="Nomoto H."/>
            <person name="Ohta F."/>
            <person name="Oishi K."/>
            <person name="Rigoutsos I."/>
            <person name="Sano M."/>
            <person name="Sasaki A."/>
            <person name="Sasakura Y."/>
            <person name="Shoguchi E."/>
            <person name="Shin-i T."/>
            <person name="Spagnuolo A."/>
            <person name="Stainier D."/>
            <person name="Suzuki M.M."/>
            <person name="Tassy O."/>
            <person name="Takatori N."/>
            <person name="Tokuoka M."/>
            <person name="Yagi K."/>
            <person name="Yoshizaki F."/>
            <person name="Wada S."/>
            <person name="Zhang C."/>
            <person name="Hyatt P.D."/>
            <person name="Larimer F."/>
            <person name="Detter C."/>
            <person name="Doggett N."/>
            <person name="Glavina T."/>
            <person name="Hawkins T."/>
            <person name="Richardson P."/>
            <person name="Lucas S."/>
            <person name="Kohara Y."/>
            <person name="Levine M."/>
            <person name="Satoh N."/>
            <person name="Rokhsar D.S."/>
        </authorList>
    </citation>
    <scope>NUCLEOTIDE SEQUENCE [LARGE SCALE GENOMIC DNA]</scope>
</reference>
<dbReference type="InParanoid" id="H2Y1Z5"/>
<dbReference type="InterPro" id="IPR004012">
    <property type="entry name" value="Run_dom"/>
</dbReference>
<dbReference type="InterPro" id="IPR001478">
    <property type="entry name" value="PDZ"/>
</dbReference>
<evidence type="ECO:0000259" key="1">
    <source>
        <dbReference type="PROSITE" id="PS50106"/>
    </source>
</evidence>
<evidence type="ECO:0000313" key="4">
    <source>
        <dbReference type="Proteomes" id="UP000008144"/>
    </source>
</evidence>
<name>H2Y1Z5_CIOIN</name>
<evidence type="ECO:0008006" key="5">
    <source>
        <dbReference type="Google" id="ProtNLM"/>
    </source>
</evidence>
<reference evidence="3" key="3">
    <citation type="submission" date="2025-08" db="UniProtKB">
        <authorList>
            <consortium name="Ensembl"/>
        </authorList>
    </citation>
    <scope>IDENTIFICATION</scope>
</reference>
<dbReference type="PROSITE" id="PS50106">
    <property type="entry name" value="PDZ"/>
    <property type="match status" value="1"/>
</dbReference>
<dbReference type="Pfam" id="PF02759">
    <property type="entry name" value="RUN"/>
    <property type="match status" value="1"/>
</dbReference>
<proteinExistence type="predicted"/>
<dbReference type="STRING" id="7719.ENSCINP00000035930"/>
<dbReference type="InterPro" id="IPR036034">
    <property type="entry name" value="PDZ_sf"/>
</dbReference>
<protein>
    <recommendedName>
        <fullName evidence="5">RUN domain-containing protein</fullName>
    </recommendedName>
</protein>
<dbReference type="PROSITE" id="PS50826">
    <property type="entry name" value="RUN"/>
    <property type="match status" value="1"/>
</dbReference>
<keyword evidence="4" id="KW-1185">Reference proteome</keyword>
<dbReference type="Proteomes" id="UP000008144">
    <property type="component" value="Chromosome 11"/>
</dbReference>
<dbReference type="GeneTree" id="ENSGT00940000167259"/>
<feature type="domain" description="RUN" evidence="2">
    <location>
        <begin position="26"/>
        <end position="186"/>
    </location>
</feature>
<reference evidence="3" key="2">
    <citation type="journal article" date="2008" name="Genome Biol.">
        <title>Improved genome assembly and evidence-based global gene model set for the chordate Ciona intestinalis: new insight into intron and operon populations.</title>
        <authorList>
            <person name="Satou Y."/>
            <person name="Mineta K."/>
            <person name="Ogasawara M."/>
            <person name="Sasakura Y."/>
            <person name="Shoguchi E."/>
            <person name="Ueno K."/>
            <person name="Yamada L."/>
            <person name="Matsumoto J."/>
            <person name="Wasserscheid J."/>
            <person name="Dewar K."/>
            <person name="Wiley G.B."/>
            <person name="Macmil S.L."/>
            <person name="Roe B.A."/>
            <person name="Zeller R.W."/>
            <person name="Hastings K.E."/>
            <person name="Lemaire P."/>
            <person name="Lindquist E."/>
            <person name="Endo T."/>
            <person name="Hotta K."/>
            <person name="Inaba K."/>
        </authorList>
    </citation>
    <scope>NUCLEOTIDE SEQUENCE [LARGE SCALE GENOMIC DNA]</scope>
    <source>
        <strain evidence="3">wild type</strain>
    </source>
</reference>
<accession>H2Y1Z5</accession>
<dbReference type="CDD" id="cd17682">
    <property type="entry name" value="RUN_RUFY4_like"/>
    <property type="match status" value="1"/>
</dbReference>
<dbReference type="SUPFAM" id="SSF50156">
    <property type="entry name" value="PDZ domain-like"/>
    <property type="match status" value="1"/>
</dbReference>
<dbReference type="Gene3D" id="1.20.58.900">
    <property type="match status" value="1"/>
</dbReference>
<dbReference type="PANTHER" id="PTHR46753">
    <property type="entry name" value="FYVE AND COILED-COIL DOMAIN-CONTAINING PROTEIN 1"/>
    <property type="match status" value="1"/>
</dbReference>
<dbReference type="AlphaFoldDB" id="H2Y1Z5"/>
<evidence type="ECO:0000259" key="2">
    <source>
        <dbReference type="PROSITE" id="PS50826"/>
    </source>
</evidence>
<organism evidence="3 4">
    <name type="scientific">Ciona intestinalis</name>
    <name type="common">Transparent sea squirt</name>
    <name type="synonym">Ascidia intestinalis</name>
    <dbReference type="NCBI Taxonomy" id="7719"/>
    <lineage>
        <taxon>Eukaryota</taxon>
        <taxon>Metazoa</taxon>
        <taxon>Chordata</taxon>
        <taxon>Tunicata</taxon>
        <taxon>Ascidiacea</taxon>
        <taxon>Phlebobranchia</taxon>
        <taxon>Cionidae</taxon>
        <taxon>Ciona</taxon>
    </lineage>
</organism>